<name>A0A7M7LVX2_STRPU</name>
<keyword evidence="11" id="KW-1185">Reference proteome</keyword>
<dbReference type="GO" id="GO:0008146">
    <property type="term" value="F:sulfotransferase activity"/>
    <property type="evidence" value="ECO:0007669"/>
    <property type="project" value="InterPro"/>
</dbReference>
<keyword evidence="5" id="KW-1133">Transmembrane helix</keyword>
<dbReference type="PANTHER" id="PTHR12137:SF54">
    <property type="entry name" value="CARBOHYDRATE SULFOTRANSFERASE"/>
    <property type="match status" value="1"/>
</dbReference>
<comment type="subcellular location">
    <subcellularLocation>
        <location evidence="1 9">Golgi apparatus membrane</location>
        <topology evidence="1 9">Single-pass type II membrane protein</topology>
    </subcellularLocation>
</comment>
<dbReference type="EnsemblMetazoa" id="XM_011670407">
    <property type="protein sequence ID" value="XP_011668709"/>
    <property type="gene ID" value="LOC586002"/>
</dbReference>
<reference evidence="10" key="2">
    <citation type="submission" date="2021-01" db="UniProtKB">
        <authorList>
            <consortium name="EnsemblMetazoa"/>
        </authorList>
    </citation>
    <scope>IDENTIFICATION</scope>
</reference>
<keyword evidence="7" id="KW-0472">Membrane</keyword>
<dbReference type="RefSeq" id="XP_011668709.1">
    <property type="nucleotide sequence ID" value="XM_011670407.2"/>
</dbReference>
<keyword evidence="6 9" id="KW-0333">Golgi apparatus</keyword>
<evidence type="ECO:0000313" key="11">
    <source>
        <dbReference type="Proteomes" id="UP000007110"/>
    </source>
</evidence>
<evidence type="ECO:0000256" key="2">
    <source>
        <dbReference type="ARBA" id="ARBA00006339"/>
    </source>
</evidence>
<evidence type="ECO:0000256" key="3">
    <source>
        <dbReference type="ARBA" id="ARBA00022679"/>
    </source>
</evidence>
<evidence type="ECO:0000256" key="4">
    <source>
        <dbReference type="ARBA" id="ARBA00022692"/>
    </source>
</evidence>
<dbReference type="InterPro" id="IPR018011">
    <property type="entry name" value="Carb_sulfotrans_8-10"/>
</dbReference>
<evidence type="ECO:0000256" key="7">
    <source>
        <dbReference type="ARBA" id="ARBA00023136"/>
    </source>
</evidence>
<accession>A0A7M7LVX2</accession>
<organism evidence="10 11">
    <name type="scientific">Strongylocentrotus purpuratus</name>
    <name type="common">Purple sea urchin</name>
    <dbReference type="NCBI Taxonomy" id="7668"/>
    <lineage>
        <taxon>Eukaryota</taxon>
        <taxon>Metazoa</taxon>
        <taxon>Echinodermata</taxon>
        <taxon>Eleutherozoa</taxon>
        <taxon>Echinozoa</taxon>
        <taxon>Echinoidea</taxon>
        <taxon>Euechinoidea</taxon>
        <taxon>Echinacea</taxon>
        <taxon>Camarodonta</taxon>
        <taxon>Echinidea</taxon>
        <taxon>Strongylocentrotidae</taxon>
        <taxon>Strongylocentrotus</taxon>
    </lineage>
</organism>
<dbReference type="PANTHER" id="PTHR12137">
    <property type="entry name" value="CARBOHYDRATE SULFOTRANSFERASE"/>
    <property type="match status" value="1"/>
</dbReference>
<keyword evidence="9" id="KW-0735">Signal-anchor</keyword>
<dbReference type="EC" id="2.8.2.-" evidence="9"/>
<keyword evidence="4" id="KW-0812">Transmembrane</keyword>
<dbReference type="GeneID" id="586002"/>
<dbReference type="OMA" id="CTSWKRV"/>
<protein>
    <recommendedName>
        <fullName evidence="9">Carbohydrate sulfotransferase</fullName>
        <ecNumber evidence="9">2.8.2.-</ecNumber>
    </recommendedName>
</protein>
<dbReference type="InterPro" id="IPR005331">
    <property type="entry name" value="Sulfotransferase"/>
</dbReference>
<dbReference type="AlphaFoldDB" id="A0A7M7LVX2"/>
<sequence length="400" mass="45776">MLSPYKHKTVLCVTAIIGMVVCSIYTSLSSPSARHLMNIEYESFSKINHTAPLRRMTSTSNSGRPFQEKVKLPLRYTTKSNSTLAPTSLTVNGDKESLDFMDIQADIQRRRRTQLKDGCLARDMHLNQGVNMPGSKLIVDDKYKLVYCNVPKVACTSWKRVFLVLNGVMKHPDDLSQSQVNNHVGPRKLKFLNSYNKSRRAEILESYTKFLVVRHPFHRILSAYQNKLWAGSTSNSSTAFQSKYGLHILKQYRPNTILNNKSGSIERKVISITKAQKVNYDLRFDEFVKFLTNTTEKASFLEQNHWRAINQLCGPCQIDYDVIGHFDSLVDDALYILRLVHADHVVEFPSSKGSSPTNSSSNSLYESYYAEVPRTDLEKLYQKYRLDFELFGYEKPAVIV</sequence>
<evidence type="ECO:0000313" key="10">
    <source>
        <dbReference type="EnsemblMetazoa" id="XP_011668709"/>
    </source>
</evidence>
<evidence type="ECO:0000256" key="1">
    <source>
        <dbReference type="ARBA" id="ARBA00004323"/>
    </source>
</evidence>
<keyword evidence="3 9" id="KW-0808">Transferase</keyword>
<proteinExistence type="inferred from homology"/>
<dbReference type="OrthoDB" id="2019940at2759"/>
<dbReference type="GO" id="GO:0016051">
    <property type="term" value="P:carbohydrate biosynthetic process"/>
    <property type="evidence" value="ECO:0007669"/>
    <property type="project" value="InterPro"/>
</dbReference>
<evidence type="ECO:0000256" key="6">
    <source>
        <dbReference type="ARBA" id="ARBA00023034"/>
    </source>
</evidence>
<reference evidence="11" key="1">
    <citation type="submission" date="2015-02" db="EMBL/GenBank/DDBJ databases">
        <title>Genome sequencing for Strongylocentrotus purpuratus.</title>
        <authorList>
            <person name="Murali S."/>
            <person name="Liu Y."/>
            <person name="Vee V."/>
            <person name="English A."/>
            <person name="Wang M."/>
            <person name="Skinner E."/>
            <person name="Han Y."/>
            <person name="Muzny D.M."/>
            <person name="Worley K.C."/>
            <person name="Gibbs R.A."/>
        </authorList>
    </citation>
    <scope>NUCLEOTIDE SEQUENCE</scope>
</reference>
<dbReference type="Proteomes" id="UP000007110">
    <property type="component" value="Unassembled WGS sequence"/>
</dbReference>
<keyword evidence="8 9" id="KW-0325">Glycoprotein</keyword>
<evidence type="ECO:0000256" key="8">
    <source>
        <dbReference type="ARBA" id="ARBA00023180"/>
    </source>
</evidence>
<dbReference type="Pfam" id="PF03567">
    <property type="entry name" value="Sulfotransfer_2"/>
    <property type="match status" value="1"/>
</dbReference>
<keyword evidence="9" id="KW-0119">Carbohydrate metabolism</keyword>
<evidence type="ECO:0000256" key="9">
    <source>
        <dbReference type="RuleBase" id="RU364020"/>
    </source>
</evidence>
<dbReference type="GO" id="GO:0000139">
    <property type="term" value="C:Golgi membrane"/>
    <property type="evidence" value="ECO:0007669"/>
    <property type="project" value="UniProtKB-SubCell"/>
</dbReference>
<evidence type="ECO:0000256" key="5">
    <source>
        <dbReference type="ARBA" id="ARBA00022989"/>
    </source>
</evidence>
<comment type="similarity">
    <text evidence="2 9">Belongs to the sulfotransferase 2 family.</text>
</comment>